<dbReference type="AlphaFoldDB" id="A0A4R1QV40"/>
<dbReference type="STRING" id="1469948.GCA_000732725_02377"/>
<reference evidence="2 3" key="1">
    <citation type="submission" date="2019-03" db="EMBL/GenBank/DDBJ databases">
        <title>Genomic Encyclopedia of Type Strains, Phase IV (KMG-IV): sequencing the most valuable type-strain genomes for metagenomic binning, comparative biology and taxonomic classification.</title>
        <authorList>
            <person name="Goeker M."/>
        </authorList>
    </citation>
    <scope>NUCLEOTIDE SEQUENCE [LARGE SCALE GENOMIC DNA]</scope>
    <source>
        <strain evidence="2 3">DSM 100556</strain>
    </source>
</reference>
<proteinExistence type="predicted"/>
<protein>
    <submittedName>
        <fullName evidence="2">Uncharacterized protein DUF3880</fullName>
    </submittedName>
</protein>
<comment type="caution">
    <text evidence="2">The sequence shown here is derived from an EMBL/GenBank/DDBJ whole genome shotgun (WGS) entry which is preliminary data.</text>
</comment>
<dbReference type="InterPro" id="IPR055259">
    <property type="entry name" value="YkvP/CgeB_Glyco_trans-like"/>
</dbReference>
<keyword evidence="3" id="KW-1185">Reference proteome</keyword>
<organism evidence="2 3">
    <name type="scientific">Kineothrix alysoides</name>
    <dbReference type="NCBI Taxonomy" id="1469948"/>
    <lineage>
        <taxon>Bacteria</taxon>
        <taxon>Bacillati</taxon>
        <taxon>Bacillota</taxon>
        <taxon>Clostridia</taxon>
        <taxon>Lachnospirales</taxon>
        <taxon>Lachnospiraceae</taxon>
        <taxon>Kineothrix</taxon>
    </lineage>
</organism>
<sequence>MIEVLFLEWDSFGQEYIIAELKRCNCNITMYTWDTKEENMRENERLRNALESSLKEKTYHFVFSLNFYPVAANACYNCGTKYVSWVYDSPFLLLYSKYLSCATNYVFLFDYSLYKEFCDQGIKTVYYLPMAAPVEYYDSIDNRNDQEVYSSDISFVGSTYQEDNQDFMKLLEGVDDYAKGYLQGIMNMQHEIQEVFFLEELLDEIILQKLRAVCPIKRGEDEWETDAWIYANYFFARHMTGKERMNALKLLAQNHQMTLYTPDYTLHIPGVNNKGTVDYVKEMPLVFKNSKINLNMTLRSIHTGIPLRAMDIMGCGGFLLTNYQEDFLNFFIPGEDYVYYTNEEDLLEKVAYYLEHEEERERIAWNGYNKVKKSHTYYHRILTILAIIFKEGEIEIFDTMQQLEDLRTKNGNICWHQELCRYTNNPDEVKADTIDSLFFLMGQEKELFFQLKEQLINYINQLLCQRSMEAWAEVIIWYNRNFSKELRAVFWEFDYLYTFINIYIKELTQYFESGKEPSVLQHSSIEDLCRLYLETVFYLRRIEYGIGQEDEKWVIDNIQTEKLSVIALMHILHAAQIRDKEKLEEEIQKLGERYGNKRK</sequence>
<evidence type="ECO:0000313" key="2">
    <source>
        <dbReference type="EMBL" id="TCL54020.1"/>
    </source>
</evidence>
<gene>
    <name evidence="2" type="ORF">EDD76_12331</name>
</gene>
<evidence type="ECO:0000259" key="1">
    <source>
        <dbReference type="Pfam" id="PF13524"/>
    </source>
</evidence>
<dbReference type="Pfam" id="PF13524">
    <property type="entry name" value="Glyco_trans_1_2"/>
    <property type="match status" value="1"/>
</dbReference>
<accession>A0A4R1QV40</accession>
<feature type="domain" description="Spore protein YkvP/CgeB glycosyl transferase-like" evidence="1">
    <location>
        <begin position="255"/>
        <end position="386"/>
    </location>
</feature>
<name>A0A4R1QV40_9FIRM</name>
<dbReference type="EMBL" id="SLUO01000023">
    <property type="protein sequence ID" value="TCL54020.1"/>
    <property type="molecule type" value="Genomic_DNA"/>
</dbReference>
<dbReference type="RefSeq" id="WP_165919335.1">
    <property type="nucleotide sequence ID" value="NZ_JPNB01000002.1"/>
</dbReference>
<dbReference type="Proteomes" id="UP000295718">
    <property type="component" value="Unassembled WGS sequence"/>
</dbReference>
<evidence type="ECO:0000313" key="3">
    <source>
        <dbReference type="Proteomes" id="UP000295718"/>
    </source>
</evidence>